<protein>
    <submittedName>
        <fullName evidence="2">Uncharacterized protein</fullName>
    </submittedName>
</protein>
<accession>G4RDC9</accession>
<sequence>MIDMKAFHAQSGTRGRIDGQAGDADGRLKVRIKDRRFFADEIVCEPS</sequence>
<evidence type="ECO:0000256" key="1">
    <source>
        <dbReference type="SAM" id="MobiDB-lite"/>
    </source>
</evidence>
<evidence type="ECO:0000313" key="2">
    <source>
        <dbReference type="EMBL" id="AEQ50755.1"/>
    </source>
</evidence>
<dbReference type="HOGENOM" id="CLU_3171308_0_0_5"/>
<dbReference type="KEGG" id="phl:KKY_716"/>
<reference evidence="2 3" key="1">
    <citation type="journal article" date="2012" name="J. Bacteriol.">
        <title>Complete genome sequence of Pelagibacterium halotolerans B2T.</title>
        <authorList>
            <person name="Huo Y.Y."/>
            <person name="Cheng H."/>
            <person name="Han X.F."/>
            <person name="Jiang X.W."/>
            <person name="Sun C."/>
            <person name="Zhang X.Q."/>
            <person name="Zhu X.F."/>
            <person name="Liu Y.F."/>
            <person name="Li P.F."/>
            <person name="Ni P.X."/>
            <person name="Wu M."/>
        </authorList>
    </citation>
    <scope>NUCLEOTIDE SEQUENCE [LARGE SCALE GENOMIC DNA]</scope>
    <source>
        <strain evidence="3">DSM 22347 / JCM 15775 / CGMCC 1.7692 / B2</strain>
    </source>
</reference>
<gene>
    <name evidence="2" type="ordered locus">KKY_716</name>
</gene>
<dbReference type="EMBL" id="CP003075">
    <property type="protein sequence ID" value="AEQ50755.1"/>
    <property type="molecule type" value="Genomic_DNA"/>
</dbReference>
<keyword evidence="3" id="KW-1185">Reference proteome</keyword>
<dbReference type="AlphaFoldDB" id="G4RDC9"/>
<organism evidence="2 3">
    <name type="scientific">Pelagibacterium halotolerans (strain DSM 22347 / JCM 15775 / CGMCC 1.7692 / B2)</name>
    <dbReference type="NCBI Taxonomy" id="1082931"/>
    <lineage>
        <taxon>Bacteria</taxon>
        <taxon>Pseudomonadati</taxon>
        <taxon>Pseudomonadota</taxon>
        <taxon>Alphaproteobacteria</taxon>
        <taxon>Hyphomicrobiales</taxon>
        <taxon>Devosiaceae</taxon>
        <taxon>Pelagibacterium</taxon>
    </lineage>
</organism>
<evidence type="ECO:0000313" key="3">
    <source>
        <dbReference type="Proteomes" id="UP000008850"/>
    </source>
</evidence>
<name>G4RDC9_PELHB</name>
<dbReference type="RefSeq" id="WP_014129904.1">
    <property type="nucleotide sequence ID" value="NC_016078.1"/>
</dbReference>
<dbReference type="Proteomes" id="UP000008850">
    <property type="component" value="Chromosome"/>
</dbReference>
<proteinExistence type="predicted"/>
<feature type="region of interest" description="Disordered" evidence="1">
    <location>
        <begin position="1"/>
        <end position="20"/>
    </location>
</feature>